<dbReference type="GO" id="GO:0016208">
    <property type="term" value="F:AMP binding"/>
    <property type="evidence" value="ECO:0007669"/>
    <property type="project" value="InterPro"/>
</dbReference>
<dbReference type="PANTHER" id="PTHR24095">
    <property type="entry name" value="ACETYL-COENZYME A SYNTHETASE"/>
    <property type="match status" value="1"/>
</dbReference>
<dbReference type="GO" id="GO:0005524">
    <property type="term" value="F:ATP binding"/>
    <property type="evidence" value="ECO:0007669"/>
    <property type="project" value="UniProtKB-UniRule"/>
</dbReference>
<keyword evidence="6" id="KW-0812">Transmembrane</keyword>
<dbReference type="Proteomes" id="UP000663879">
    <property type="component" value="Unassembled WGS sequence"/>
</dbReference>
<evidence type="ECO:0000256" key="4">
    <source>
        <dbReference type="ARBA" id="ARBA00022840"/>
    </source>
</evidence>
<evidence type="ECO:0000256" key="6">
    <source>
        <dbReference type="SAM" id="Phobius"/>
    </source>
</evidence>
<evidence type="ECO:0000259" key="8">
    <source>
        <dbReference type="Pfam" id="PF13193"/>
    </source>
</evidence>
<dbReference type="InterPro" id="IPR002110">
    <property type="entry name" value="Ankyrin_rpt"/>
</dbReference>
<dbReference type="AlphaFoldDB" id="A0A814CAF6"/>
<gene>
    <name evidence="10" type="ORF">OXX778_LOCUS13244</name>
</gene>
<dbReference type="FunFam" id="3.40.50.12780:FF:000001">
    <property type="entry name" value="Acetyl-coenzyme A synthetase"/>
    <property type="match status" value="1"/>
</dbReference>
<proteinExistence type="inferred from homology"/>
<dbReference type="OrthoDB" id="1706066at2759"/>
<evidence type="ECO:0000259" key="9">
    <source>
        <dbReference type="Pfam" id="PF16177"/>
    </source>
</evidence>
<dbReference type="Gene3D" id="3.40.50.12780">
    <property type="entry name" value="N-terminal domain of ligase-like"/>
    <property type="match status" value="1"/>
</dbReference>
<comment type="similarity">
    <text evidence="1 5">Belongs to the ATP-dependent AMP-binding enzyme family.</text>
</comment>
<dbReference type="NCBIfam" id="NF001208">
    <property type="entry name" value="PRK00174.1"/>
    <property type="match status" value="1"/>
</dbReference>
<dbReference type="SUPFAM" id="SSF48403">
    <property type="entry name" value="Ankyrin repeat"/>
    <property type="match status" value="1"/>
</dbReference>
<feature type="domain" description="AMP-binding enzyme C-terminal" evidence="8">
    <location>
        <begin position="637"/>
        <end position="715"/>
    </location>
</feature>
<dbReference type="Pfam" id="PF00501">
    <property type="entry name" value="AMP-binding"/>
    <property type="match status" value="1"/>
</dbReference>
<dbReference type="Gene3D" id="3.30.300.30">
    <property type="match status" value="1"/>
</dbReference>
<dbReference type="InterPro" id="IPR036770">
    <property type="entry name" value="Ankyrin_rpt-contain_sf"/>
</dbReference>
<keyword evidence="11" id="KW-1185">Reference proteome</keyword>
<accession>A0A814CAF6</accession>
<name>A0A814CAF6_9BILA</name>
<dbReference type="Pfam" id="PF12796">
    <property type="entry name" value="Ank_2"/>
    <property type="match status" value="1"/>
</dbReference>
<dbReference type="EMBL" id="CAJNOC010002510">
    <property type="protein sequence ID" value="CAF0937496.1"/>
    <property type="molecule type" value="Genomic_DNA"/>
</dbReference>
<dbReference type="InterPro" id="IPR042099">
    <property type="entry name" value="ANL_N_sf"/>
</dbReference>
<dbReference type="CDD" id="cd05966">
    <property type="entry name" value="ACS"/>
    <property type="match status" value="1"/>
</dbReference>
<feature type="domain" description="Acetyl-coenzyme A synthetase N-terminal" evidence="9">
    <location>
        <begin position="125"/>
        <end position="185"/>
    </location>
</feature>
<dbReference type="GO" id="GO:0019427">
    <property type="term" value="P:acetyl-CoA biosynthetic process from acetate"/>
    <property type="evidence" value="ECO:0007669"/>
    <property type="project" value="InterPro"/>
</dbReference>
<comment type="caution">
    <text evidence="10">The sequence shown here is derived from an EMBL/GenBank/DDBJ whole genome shotgun (WGS) entry which is preliminary data.</text>
</comment>
<dbReference type="Pfam" id="PF13193">
    <property type="entry name" value="AMP-binding_C"/>
    <property type="match status" value="1"/>
</dbReference>
<feature type="domain" description="AMP-dependent synthetase/ligase" evidence="7">
    <location>
        <begin position="187"/>
        <end position="576"/>
    </location>
</feature>
<organism evidence="10 11">
    <name type="scientific">Brachionus calyciflorus</name>
    <dbReference type="NCBI Taxonomy" id="104777"/>
    <lineage>
        <taxon>Eukaryota</taxon>
        <taxon>Metazoa</taxon>
        <taxon>Spiralia</taxon>
        <taxon>Gnathifera</taxon>
        <taxon>Rotifera</taxon>
        <taxon>Eurotatoria</taxon>
        <taxon>Monogononta</taxon>
        <taxon>Pseudotrocha</taxon>
        <taxon>Ploima</taxon>
        <taxon>Brachionidae</taxon>
        <taxon>Brachionus</taxon>
    </lineage>
</organism>
<keyword evidence="3 5" id="KW-0547">Nucleotide-binding</keyword>
<dbReference type="InterPro" id="IPR011904">
    <property type="entry name" value="Ac_CoA_lig"/>
</dbReference>
<keyword evidence="2 5" id="KW-0436">Ligase</keyword>
<keyword evidence="4 5" id="KW-0067">ATP-binding</keyword>
<reference evidence="10" key="1">
    <citation type="submission" date="2021-02" db="EMBL/GenBank/DDBJ databases">
        <authorList>
            <person name="Nowell W R."/>
        </authorList>
    </citation>
    <scope>NUCLEOTIDE SEQUENCE</scope>
    <source>
        <strain evidence="10">Ploen Becks lab</strain>
    </source>
</reference>
<dbReference type="InterPro" id="IPR020845">
    <property type="entry name" value="AMP-binding_CS"/>
</dbReference>
<dbReference type="PROSITE" id="PS00455">
    <property type="entry name" value="AMP_BINDING"/>
    <property type="match status" value="1"/>
</dbReference>
<evidence type="ECO:0000259" key="7">
    <source>
        <dbReference type="Pfam" id="PF00501"/>
    </source>
</evidence>
<protein>
    <recommendedName>
        <fullName evidence="5">Acetyl-coenzyme A synthetase</fullName>
        <ecNumber evidence="5">6.2.1.1</ecNumber>
    </recommendedName>
</protein>
<comment type="catalytic activity">
    <reaction evidence="5">
        <text>acetate + ATP + CoA = acetyl-CoA + AMP + diphosphate</text>
        <dbReference type="Rhea" id="RHEA:23176"/>
        <dbReference type="ChEBI" id="CHEBI:30089"/>
        <dbReference type="ChEBI" id="CHEBI:30616"/>
        <dbReference type="ChEBI" id="CHEBI:33019"/>
        <dbReference type="ChEBI" id="CHEBI:57287"/>
        <dbReference type="ChEBI" id="CHEBI:57288"/>
        <dbReference type="ChEBI" id="CHEBI:456215"/>
        <dbReference type="EC" id="6.2.1.1"/>
    </reaction>
</comment>
<sequence>MDKKEFFKYAKENNIIKLCEMADQYDIDVDLFFDDDYLERNVLHIAASRGFLDMVKIAIEKYGVNINGTDICELRAIDYADENGHYNVVEYLLQNGIMDNLKEDSKFLTSKFPEVKLFSKSINSYEDLYNFSIENNEEFWRTLALNRLEWFKEFDKVNNGLDFNDYENYEHKWFINGKINVSVNCVDRHYKKNPNKTAVIWDKDEPGTEQYVTYSELYKLMNKFSNMIRHFNVKKGDSVIIYLPTSLYAIAAMLACARIGAVHSVVFGGFSSESLASRIQNCQAKIVITSNQGVRGGRFIEFKQTVDTAIETCPFVEHVLVYKRTDNPFQVNKDKDIIIDDIIDTFPDECEPEIMDSNDPLFILFTSGSTGKPKGLVHSNAGYLLQASLTQQLVFNYDCEKDVFGCLADIGWITGHSYVVYGTLCNGGTTVLFESTPTYPDPSRYWQTVERLKINQLYLAPTAIRLLIKHGDEWLKKHDKSSLKCLGSVGEPINVEAWNWFYEKVGEKRCKIADTWWQTETGAHCITPLPCGSNDILKPGMAMRPFFGIQLALMDQNGNESDTKHIEGMLCIKKPWPSMAMTVFGDDQRFKETYLKPYRGYFFTGDGAFFDNDGHIKITGRVDDVMNVSGHRIGTAEIENILSEHPDVAESAVVGVPHELTGEAVFAYIVLKETQKSEQEIFKQLKNLVKKKIASHAIPNTILVTPNLPKTRSGKIMRRILRKIASNQIEDLGDLSTISESNVIEEIIQSFRSMSSK</sequence>
<feature type="transmembrane region" description="Helical" evidence="6">
    <location>
        <begin position="239"/>
        <end position="261"/>
    </location>
</feature>
<dbReference type="EC" id="6.2.1.1" evidence="5"/>
<dbReference type="GO" id="GO:0003987">
    <property type="term" value="F:acetate-CoA ligase activity"/>
    <property type="evidence" value="ECO:0007669"/>
    <property type="project" value="UniProtKB-UniRule"/>
</dbReference>
<dbReference type="InterPro" id="IPR032387">
    <property type="entry name" value="ACAS_N"/>
</dbReference>
<keyword evidence="6" id="KW-0472">Membrane</keyword>
<evidence type="ECO:0000313" key="11">
    <source>
        <dbReference type="Proteomes" id="UP000663879"/>
    </source>
</evidence>
<dbReference type="Gene3D" id="1.25.40.20">
    <property type="entry name" value="Ankyrin repeat-containing domain"/>
    <property type="match status" value="1"/>
</dbReference>
<evidence type="ECO:0000256" key="5">
    <source>
        <dbReference type="RuleBase" id="RU361147"/>
    </source>
</evidence>
<dbReference type="InterPro" id="IPR025110">
    <property type="entry name" value="AMP-bd_C"/>
</dbReference>
<evidence type="ECO:0000256" key="2">
    <source>
        <dbReference type="ARBA" id="ARBA00022598"/>
    </source>
</evidence>
<dbReference type="PANTHER" id="PTHR24095:SF14">
    <property type="entry name" value="ACETYL-COENZYME A SYNTHETASE 1"/>
    <property type="match status" value="1"/>
</dbReference>
<dbReference type="SUPFAM" id="SSF56801">
    <property type="entry name" value="Acetyl-CoA synthetase-like"/>
    <property type="match status" value="1"/>
</dbReference>
<dbReference type="InterPro" id="IPR045851">
    <property type="entry name" value="AMP-bd_C_sf"/>
</dbReference>
<dbReference type="GO" id="GO:0005739">
    <property type="term" value="C:mitochondrion"/>
    <property type="evidence" value="ECO:0007669"/>
    <property type="project" value="TreeGrafter"/>
</dbReference>
<keyword evidence="6" id="KW-1133">Transmembrane helix</keyword>
<evidence type="ECO:0000256" key="3">
    <source>
        <dbReference type="ARBA" id="ARBA00022741"/>
    </source>
</evidence>
<evidence type="ECO:0000313" key="10">
    <source>
        <dbReference type="EMBL" id="CAF0937496.1"/>
    </source>
</evidence>
<dbReference type="NCBIfam" id="TIGR02188">
    <property type="entry name" value="Ac_CoA_lig_AcsA"/>
    <property type="match status" value="1"/>
</dbReference>
<evidence type="ECO:0000256" key="1">
    <source>
        <dbReference type="ARBA" id="ARBA00006432"/>
    </source>
</evidence>
<dbReference type="Pfam" id="PF16177">
    <property type="entry name" value="ACAS_N"/>
    <property type="match status" value="1"/>
</dbReference>
<dbReference type="InterPro" id="IPR000873">
    <property type="entry name" value="AMP-dep_synth/lig_dom"/>
</dbReference>